<dbReference type="Proteomes" id="UP000046155">
    <property type="component" value="Unassembled WGS sequence"/>
</dbReference>
<dbReference type="EC" id="3.5.1.88" evidence="6"/>
<dbReference type="PANTHER" id="PTHR10458:SF22">
    <property type="entry name" value="PEPTIDE DEFORMYLASE"/>
    <property type="match status" value="1"/>
</dbReference>
<keyword evidence="5 6" id="KW-0408">Iron</keyword>
<evidence type="ECO:0000256" key="4">
    <source>
        <dbReference type="ARBA" id="ARBA00022917"/>
    </source>
</evidence>
<dbReference type="EMBL" id="CDRZ01000244">
    <property type="protein sequence ID" value="CEO89408.1"/>
    <property type="molecule type" value="Genomic_DNA"/>
</dbReference>
<dbReference type="Gene3D" id="3.90.45.10">
    <property type="entry name" value="Peptide deformylase"/>
    <property type="match status" value="1"/>
</dbReference>
<dbReference type="InterPro" id="IPR036821">
    <property type="entry name" value="Peptide_deformylase_sf"/>
</dbReference>
<feature type="binding site" evidence="6">
    <location>
        <position position="130"/>
    </location>
    <ligand>
        <name>Fe cation</name>
        <dbReference type="ChEBI" id="CHEBI:24875"/>
    </ligand>
</feature>
<dbReference type="FunFam" id="3.90.45.10:FF:000005">
    <property type="entry name" value="Peptide deformylase"/>
    <property type="match status" value="1"/>
</dbReference>
<dbReference type="NCBIfam" id="NF001159">
    <property type="entry name" value="PRK00150.1-3"/>
    <property type="match status" value="1"/>
</dbReference>
<keyword evidence="4 6" id="KW-0648">Protein biosynthesis</keyword>
<accession>A0A0B7MME1</accession>
<comment type="cofactor">
    <cofactor evidence="6">
        <name>Fe(2+)</name>
        <dbReference type="ChEBI" id="CHEBI:29033"/>
    </cofactor>
    <text evidence="6">Binds 1 Fe(2+) ion.</text>
</comment>
<dbReference type="PIRSF" id="PIRSF004749">
    <property type="entry name" value="Pep_def"/>
    <property type="match status" value="1"/>
</dbReference>
<evidence type="ECO:0000256" key="2">
    <source>
        <dbReference type="ARBA" id="ARBA00022723"/>
    </source>
</evidence>
<dbReference type="InterPro" id="IPR023635">
    <property type="entry name" value="Peptide_deformylase"/>
</dbReference>
<keyword evidence="2 6" id="KW-0479">Metal-binding</keyword>
<dbReference type="OrthoDB" id="9784988at2"/>
<feature type="binding site" evidence="6">
    <location>
        <position position="88"/>
    </location>
    <ligand>
        <name>Fe cation</name>
        <dbReference type="ChEBI" id="CHEBI:24875"/>
    </ligand>
</feature>
<feature type="binding site" evidence="6">
    <location>
        <position position="134"/>
    </location>
    <ligand>
        <name>Fe cation</name>
        <dbReference type="ChEBI" id="CHEBI:24875"/>
    </ligand>
</feature>
<dbReference type="NCBIfam" id="TIGR00079">
    <property type="entry name" value="pept_deformyl"/>
    <property type="match status" value="1"/>
</dbReference>
<dbReference type="GO" id="GO:0046872">
    <property type="term" value="F:metal ion binding"/>
    <property type="evidence" value="ECO:0007669"/>
    <property type="project" value="UniProtKB-KW"/>
</dbReference>
<protein>
    <recommendedName>
        <fullName evidence="6">Peptide deformylase</fullName>
        <shortName evidence="6">PDF</shortName>
        <ecNumber evidence="6">3.5.1.88</ecNumber>
    </recommendedName>
    <alternativeName>
        <fullName evidence="6">Polypeptide deformylase</fullName>
    </alternativeName>
</protein>
<keyword evidence="8" id="KW-1185">Reference proteome</keyword>
<evidence type="ECO:0000256" key="5">
    <source>
        <dbReference type="ARBA" id="ARBA00023004"/>
    </source>
</evidence>
<comment type="similarity">
    <text evidence="1 6">Belongs to the polypeptide deformylase family.</text>
</comment>
<organism evidence="7 8">
    <name type="scientific">Syntrophaceticus schinkii</name>
    <dbReference type="NCBI Taxonomy" id="499207"/>
    <lineage>
        <taxon>Bacteria</taxon>
        <taxon>Bacillati</taxon>
        <taxon>Bacillota</taxon>
        <taxon>Clostridia</taxon>
        <taxon>Thermoanaerobacterales</taxon>
        <taxon>Thermoanaerobacterales Family III. Incertae Sedis</taxon>
        <taxon>Syntrophaceticus</taxon>
    </lineage>
</organism>
<comment type="function">
    <text evidence="6">Removes the formyl group from the N-terminal Met of newly synthesized proteins. Requires at least a dipeptide for an efficient rate of reaction. N-terminal L-methionine is a prerequisite for activity but the enzyme has broad specificity at other positions.</text>
</comment>
<proteinExistence type="inferred from homology"/>
<name>A0A0B7MME1_9FIRM</name>
<evidence type="ECO:0000313" key="8">
    <source>
        <dbReference type="Proteomes" id="UP000046155"/>
    </source>
</evidence>
<evidence type="ECO:0000256" key="3">
    <source>
        <dbReference type="ARBA" id="ARBA00022801"/>
    </source>
</evidence>
<dbReference type="CDD" id="cd00487">
    <property type="entry name" value="Pep_deformylase"/>
    <property type="match status" value="1"/>
</dbReference>
<feature type="active site" evidence="6">
    <location>
        <position position="131"/>
    </location>
</feature>
<dbReference type="PRINTS" id="PR01576">
    <property type="entry name" value="PDEFORMYLASE"/>
</dbReference>
<sequence>MAALKIVEIGEPVLRQKCREVTVINKKIKKLLDRMKEAMYKANGVGLAAPQVGVSKRIVVVDVGEGVWELINPEIIFQEGEELGIEGCLSIPGVAGEVSRAARVRVRALNRQGQQQVVTAEGLGARALQHEIDHLDGILFIDKAIKISRQES</sequence>
<dbReference type="GO" id="GO:0042586">
    <property type="term" value="F:peptide deformylase activity"/>
    <property type="evidence" value="ECO:0007669"/>
    <property type="project" value="UniProtKB-UniRule"/>
</dbReference>
<evidence type="ECO:0000313" key="7">
    <source>
        <dbReference type="EMBL" id="CEO89408.1"/>
    </source>
</evidence>
<evidence type="ECO:0000256" key="1">
    <source>
        <dbReference type="ARBA" id="ARBA00010759"/>
    </source>
</evidence>
<dbReference type="HAMAP" id="MF_00163">
    <property type="entry name" value="Pep_deformylase"/>
    <property type="match status" value="1"/>
</dbReference>
<comment type="catalytic activity">
    <reaction evidence="6">
        <text>N-terminal N-formyl-L-methionyl-[peptide] + H2O = N-terminal L-methionyl-[peptide] + formate</text>
        <dbReference type="Rhea" id="RHEA:24420"/>
        <dbReference type="Rhea" id="RHEA-COMP:10639"/>
        <dbReference type="Rhea" id="RHEA-COMP:10640"/>
        <dbReference type="ChEBI" id="CHEBI:15377"/>
        <dbReference type="ChEBI" id="CHEBI:15740"/>
        <dbReference type="ChEBI" id="CHEBI:49298"/>
        <dbReference type="ChEBI" id="CHEBI:64731"/>
        <dbReference type="EC" id="3.5.1.88"/>
    </reaction>
</comment>
<gene>
    <name evidence="7" type="primary">defA</name>
    <name evidence="6" type="synonym">def</name>
    <name evidence="7" type="ORF">SSCH_470036</name>
</gene>
<dbReference type="SUPFAM" id="SSF56420">
    <property type="entry name" value="Peptide deformylase"/>
    <property type="match status" value="1"/>
</dbReference>
<dbReference type="AlphaFoldDB" id="A0A0B7MME1"/>
<evidence type="ECO:0000256" key="6">
    <source>
        <dbReference type="HAMAP-Rule" id="MF_00163"/>
    </source>
</evidence>
<dbReference type="Pfam" id="PF01327">
    <property type="entry name" value="Pep_deformylase"/>
    <property type="match status" value="1"/>
</dbReference>
<dbReference type="RefSeq" id="WP_044665352.1">
    <property type="nucleotide sequence ID" value="NZ_CDRZ01000244.1"/>
</dbReference>
<reference evidence="8" key="1">
    <citation type="submission" date="2015-01" db="EMBL/GenBank/DDBJ databases">
        <authorList>
            <person name="Manzoor Shahid"/>
            <person name="Zubair Saima"/>
        </authorList>
    </citation>
    <scope>NUCLEOTIDE SEQUENCE [LARGE SCALE GENOMIC DNA]</scope>
    <source>
        <strain evidence="8">Sp3</strain>
    </source>
</reference>
<dbReference type="GO" id="GO:0006412">
    <property type="term" value="P:translation"/>
    <property type="evidence" value="ECO:0007669"/>
    <property type="project" value="UniProtKB-UniRule"/>
</dbReference>
<keyword evidence="3 6" id="KW-0378">Hydrolase</keyword>
<dbReference type="PANTHER" id="PTHR10458">
    <property type="entry name" value="PEPTIDE DEFORMYLASE"/>
    <property type="match status" value="1"/>
</dbReference>